<protein>
    <submittedName>
        <fullName evidence="2">Uncharacterized protein</fullName>
    </submittedName>
</protein>
<feature type="region of interest" description="Disordered" evidence="1">
    <location>
        <begin position="34"/>
        <end position="56"/>
    </location>
</feature>
<accession>A0AAD5RI07</accession>
<feature type="compositionally biased region" description="Low complexity" evidence="1">
    <location>
        <begin position="35"/>
        <end position="46"/>
    </location>
</feature>
<proteinExistence type="predicted"/>
<sequence length="153" mass="16865">MSFDWDHQYCLACDRQTDGAVYCSESCKLADYEKTSAPSSGGSSPTLGFQPASWTTAPRQQSKFYLSPAYDFSKPTPYGTTPQSHSFLSTQSPASLPTNRRLTPSNSHSSLCSMQSSSSTGSEAPQLSDKATRELRAYASSFEQVRTQRRRSY</sequence>
<name>A0AAD5RI07_9PEZI</name>
<dbReference type="Pfam" id="PF12855">
    <property type="entry name" value="Ecl1"/>
    <property type="match status" value="1"/>
</dbReference>
<evidence type="ECO:0000256" key="1">
    <source>
        <dbReference type="SAM" id="MobiDB-lite"/>
    </source>
</evidence>
<reference evidence="2" key="1">
    <citation type="submission" date="2022-07" db="EMBL/GenBank/DDBJ databases">
        <title>Draft genome sequence of Zalerion maritima ATCC 34329, a (micro)plastics degrading marine fungus.</title>
        <authorList>
            <person name="Paco A."/>
            <person name="Goncalves M.F.M."/>
            <person name="Rocha-Santos T.A.P."/>
            <person name="Alves A."/>
        </authorList>
    </citation>
    <scope>NUCLEOTIDE SEQUENCE</scope>
    <source>
        <strain evidence="2">ATCC 34329</strain>
    </source>
</reference>
<gene>
    <name evidence="2" type="ORF">MKZ38_008147</name>
</gene>
<feature type="compositionally biased region" description="Low complexity" evidence="1">
    <location>
        <begin position="105"/>
        <end position="122"/>
    </location>
</feature>
<dbReference type="Proteomes" id="UP001201980">
    <property type="component" value="Unassembled WGS sequence"/>
</dbReference>
<dbReference type="AlphaFoldDB" id="A0AAD5RI07"/>
<comment type="caution">
    <text evidence="2">The sequence shown here is derived from an EMBL/GenBank/DDBJ whole genome shotgun (WGS) entry which is preliminary data.</text>
</comment>
<keyword evidence="3" id="KW-1185">Reference proteome</keyword>
<dbReference type="EMBL" id="JAKWBI020000557">
    <property type="protein sequence ID" value="KAJ2893860.1"/>
    <property type="molecule type" value="Genomic_DNA"/>
</dbReference>
<feature type="compositionally biased region" description="Polar residues" evidence="1">
    <location>
        <begin position="78"/>
        <end position="104"/>
    </location>
</feature>
<dbReference type="InterPro" id="IPR024368">
    <property type="entry name" value="Ecl1/2/3"/>
</dbReference>
<feature type="region of interest" description="Disordered" evidence="1">
    <location>
        <begin position="75"/>
        <end position="153"/>
    </location>
</feature>
<evidence type="ECO:0000313" key="2">
    <source>
        <dbReference type="EMBL" id="KAJ2893860.1"/>
    </source>
</evidence>
<organism evidence="2 3">
    <name type="scientific">Zalerion maritima</name>
    <dbReference type="NCBI Taxonomy" id="339359"/>
    <lineage>
        <taxon>Eukaryota</taxon>
        <taxon>Fungi</taxon>
        <taxon>Dikarya</taxon>
        <taxon>Ascomycota</taxon>
        <taxon>Pezizomycotina</taxon>
        <taxon>Sordariomycetes</taxon>
        <taxon>Lulworthiomycetidae</taxon>
        <taxon>Lulworthiales</taxon>
        <taxon>Lulworthiaceae</taxon>
        <taxon>Zalerion</taxon>
    </lineage>
</organism>
<evidence type="ECO:0000313" key="3">
    <source>
        <dbReference type="Proteomes" id="UP001201980"/>
    </source>
</evidence>